<comment type="caution">
    <text evidence="1">The sequence shown here is derived from an EMBL/GenBank/DDBJ whole genome shotgun (WGS) entry which is preliminary data.</text>
</comment>
<evidence type="ECO:0000313" key="2">
    <source>
        <dbReference type="Proteomes" id="UP000294257"/>
    </source>
</evidence>
<proteinExistence type="predicted"/>
<protein>
    <submittedName>
        <fullName evidence="1">Uncharacterized protein</fullName>
    </submittedName>
</protein>
<keyword evidence="2" id="KW-1185">Reference proteome</keyword>
<dbReference type="OrthoDB" id="7596577at2"/>
<gene>
    <name evidence="1" type="ORF">EV193_105405</name>
</gene>
<dbReference type="RefSeq" id="WP_130345267.1">
    <property type="nucleotide sequence ID" value="NZ_SGWQ01000005.1"/>
</dbReference>
<dbReference type="EMBL" id="SGWQ01000005">
    <property type="protein sequence ID" value="RZS37845.1"/>
    <property type="molecule type" value="Genomic_DNA"/>
</dbReference>
<dbReference type="Proteomes" id="UP000294257">
    <property type="component" value="Unassembled WGS sequence"/>
</dbReference>
<name>A0A4Q7KMY9_9PSEU</name>
<organism evidence="1 2">
    <name type="scientific">Herbihabitans rhizosphaerae</name>
    <dbReference type="NCBI Taxonomy" id="1872711"/>
    <lineage>
        <taxon>Bacteria</taxon>
        <taxon>Bacillati</taxon>
        <taxon>Actinomycetota</taxon>
        <taxon>Actinomycetes</taxon>
        <taxon>Pseudonocardiales</taxon>
        <taxon>Pseudonocardiaceae</taxon>
        <taxon>Herbihabitans</taxon>
    </lineage>
</organism>
<dbReference type="AlphaFoldDB" id="A0A4Q7KMY9"/>
<evidence type="ECO:0000313" key="1">
    <source>
        <dbReference type="EMBL" id="RZS37845.1"/>
    </source>
</evidence>
<reference evidence="1 2" key="1">
    <citation type="submission" date="2019-02" db="EMBL/GenBank/DDBJ databases">
        <title>Genomic Encyclopedia of Type Strains, Phase IV (KMG-IV): sequencing the most valuable type-strain genomes for metagenomic binning, comparative biology and taxonomic classification.</title>
        <authorList>
            <person name="Goeker M."/>
        </authorList>
    </citation>
    <scope>NUCLEOTIDE SEQUENCE [LARGE SCALE GENOMIC DNA]</scope>
    <source>
        <strain evidence="1 2">DSM 101727</strain>
    </source>
</reference>
<accession>A0A4Q7KMY9</accession>
<sequence>MNDFLRGDGWYAQRRPDGYMLTWEHAIPEGTRVHIATITEAEFERLADDPAALTSIAQAHEHEAVGYTMGPPQVAPERPPNDADNIYGPGWIARRTSDGYTLSWLINDPKVHFMSAERSTPITEAKFDRLRQNPDAFDEILREHNLNE</sequence>